<sequence>MYLEIGFAVRQRRRPCGLLAGSWCSPGGLTVLKSLRTMLFALLPGAVLGTASLLTPAAFAAAPAAPAPQYVPPTVAVTNPLADVKYNNKWEIYGGMAYSHFDAGPQLIQGASLGGVDAQVARFFNKRWAAVANYRGYFGTSGVQPNVYNIRGPFVAEHMFVFGPEYRAIYNQHLSLNFHAYAGGAYGDFQRATAPLTNPEVQSQLGLYTNQFSIASVIGGSLDLNRSARWAFRIEPDATLTRFNNPGGPTGIQQQFALSVGVVYRIVPHPKGYKKPVHPHHHRRFGVF</sequence>
<gene>
    <name evidence="1" type="ordered locus">ACP_2095</name>
</gene>
<dbReference type="eggNOG" id="ENOG5030PX5">
    <property type="taxonomic scope" value="Bacteria"/>
</dbReference>
<evidence type="ECO:0008006" key="3">
    <source>
        <dbReference type="Google" id="ProtNLM"/>
    </source>
</evidence>
<dbReference type="STRING" id="240015.ACP_2095"/>
<dbReference type="AlphaFoldDB" id="C1F932"/>
<proteinExistence type="predicted"/>
<keyword evidence="2" id="KW-1185">Reference proteome</keyword>
<dbReference type="Proteomes" id="UP000002207">
    <property type="component" value="Chromosome"/>
</dbReference>
<dbReference type="EMBL" id="CP001472">
    <property type="protein sequence ID" value="ACO33268.1"/>
    <property type="molecule type" value="Genomic_DNA"/>
</dbReference>
<organism evidence="1 2">
    <name type="scientific">Acidobacterium capsulatum (strain ATCC 51196 / DSM 11244 / BCRC 80197 / JCM 7670 / NBRC 15755 / NCIMB 13165 / 161)</name>
    <dbReference type="NCBI Taxonomy" id="240015"/>
    <lineage>
        <taxon>Bacteria</taxon>
        <taxon>Pseudomonadati</taxon>
        <taxon>Acidobacteriota</taxon>
        <taxon>Terriglobia</taxon>
        <taxon>Terriglobales</taxon>
        <taxon>Acidobacteriaceae</taxon>
        <taxon>Acidobacterium</taxon>
    </lineage>
</organism>
<evidence type="ECO:0000313" key="2">
    <source>
        <dbReference type="Proteomes" id="UP000002207"/>
    </source>
</evidence>
<name>C1F932_ACIC5</name>
<dbReference type="InParanoid" id="C1F932"/>
<accession>C1F932</accession>
<dbReference type="HOGENOM" id="CLU_965139_0_0_0"/>
<reference evidence="1 2" key="1">
    <citation type="journal article" date="2009" name="Appl. Environ. Microbiol.">
        <title>Three genomes from the phylum Acidobacteria provide insight into the lifestyles of these microorganisms in soils.</title>
        <authorList>
            <person name="Ward N.L."/>
            <person name="Challacombe J.F."/>
            <person name="Janssen P.H."/>
            <person name="Henrissat B."/>
            <person name="Coutinho P.M."/>
            <person name="Wu M."/>
            <person name="Xie G."/>
            <person name="Haft D.H."/>
            <person name="Sait M."/>
            <person name="Badger J."/>
            <person name="Barabote R.D."/>
            <person name="Bradley B."/>
            <person name="Brettin T.S."/>
            <person name="Brinkac L.M."/>
            <person name="Bruce D."/>
            <person name="Creasy T."/>
            <person name="Daugherty S.C."/>
            <person name="Davidsen T.M."/>
            <person name="DeBoy R.T."/>
            <person name="Detter J.C."/>
            <person name="Dodson R.J."/>
            <person name="Durkin A.S."/>
            <person name="Ganapathy A."/>
            <person name="Gwinn-Giglio M."/>
            <person name="Han C.S."/>
            <person name="Khouri H."/>
            <person name="Kiss H."/>
            <person name="Kothari S.P."/>
            <person name="Madupu R."/>
            <person name="Nelson K.E."/>
            <person name="Nelson W.C."/>
            <person name="Paulsen I."/>
            <person name="Penn K."/>
            <person name="Ren Q."/>
            <person name="Rosovitz M.J."/>
            <person name="Selengut J.D."/>
            <person name="Shrivastava S."/>
            <person name="Sullivan S.A."/>
            <person name="Tapia R."/>
            <person name="Thompson L.S."/>
            <person name="Watkins K.L."/>
            <person name="Yang Q."/>
            <person name="Yu C."/>
            <person name="Zafar N."/>
            <person name="Zhou L."/>
            <person name="Kuske C.R."/>
        </authorList>
    </citation>
    <scope>NUCLEOTIDE SEQUENCE [LARGE SCALE GENOMIC DNA]</scope>
    <source>
        <strain evidence="2">ATCC 51196 / DSM 11244 / BCRC 80197 / JCM 7670 / NBRC 15755 / NCIMB 13165 / 161</strain>
    </source>
</reference>
<protein>
    <recommendedName>
        <fullName evidence="3">Outer membrane protein beta-barrel domain-containing protein</fullName>
    </recommendedName>
</protein>
<dbReference type="KEGG" id="aca:ACP_2095"/>
<evidence type="ECO:0000313" key="1">
    <source>
        <dbReference type="EMBL" id="ACO33268.1"/>
    </source>
</evidence>